<evidence type="ECO:0000313" key="2">
    <source>
        <dbReference type="EMBL" id="PNG06237.1"/>
    </source>
</evidence>
<dbReference type="OrthoDB" id="9802649at2"/>
<name>A0A2N8SUU7_STUST</name>
<gene>
    <name evidence="2" type="ORF">CXL00_10505</name>
</gene>
<comment type="caution">
    <text evidence="2">The sequence shown here is derived from an EMBL/GenBank/DDBJ whole genome shotgun (WGS) entry which is preliminary data.</text>
</comment>
<organism evidence="2 3">
    <name type="scientific">Stutzerimonas stutzeri</name>
    <name type="common">Pseudomonas stutzeri</name>
    <dbReference type="NCBI Taxonomy" id="316"/>
    <lineage>
        <taxon>Bacteria</taxon>
        <taxon>Pseudomonadati</taxon>
        <taxon>Pseudomonadota</taxon>
        <taxon>Gammaproteobacteria</taxon>
        <taxon>Pseudomonadales</taxon>
        <taxon>Pseudomonadaceae</taxon>
        <taxon>Stutzerimonas</taxon>
    </lineage>
</organism>
<dbReference type="InterPro" id="IPR029044">
    <property type="entry name" value="Nucleotide-diphossugar_trans"/>
</dbReference>
<reference evidence="2 3" key="1">
    <citation type="submission" date="2018-01" db="EMBL/GenBank/DDBJ databases">
        <title>Denitrification phenotypes of diverse strains of Pseudomonas stutzeri.</title>
        <authorList>
            <person name="Milligan D.A."/>
            <person name="Bergaust L."/>
            <person name="Bakken L.R."/>
            <person name="Frostegard A."/>
        </authorList>
    </citation>
    <scope>NUCLEOTIDE SEQUENCE [LARGE SCALE GENOMIC DNA]</scope>
    <source>
        <strain evidence="2 3">28a3</strain>
    </source>
</reference>
<dbReference type="PANTHER" id="PTHR43685:SF2">
    <property type="entry name" value="GLYCOSYLTRANSFERASE 2-LIKE DOMAIN-CONTAINING PROTEIN"/>
    <property type="match status" value="1"/>
</dbReference>
<dbReference type="CDD" id="cd00761">
    <property type="entry name" value="Glyco_tranf_GTA_type"/>
    <property type="match status" value="1"/>
</dbReference>
<dbReference type="AlphaFoldDB" id="A0A2N8SUU7"/>
<dbReference type="Pfam" id="PF00535">
    <property type="entry name" value="Glycos_transf_2"/>
    <property type="match status" value="1"/>
</dbReference>
<dbReference type="SUPFAM" id="SSF53448">
    <property type="entry name" value="Nucleotide-diphospho-sugar transferases"/>
    <property type="match status" value="1"/>
</dbReference>
<dbReference type="RefSeq" id="WP_031311225.1">
    <property type="nucleotide sequence ID" value="NZ_JAMOIG010000006.1"/>
</dbReference>
<protein>
    <submittedName>
        <fullName evidence="2">Glycosyltransferase family 2 protein</fullName>
    </submittedName>
</protein>
<accession>A0A2N8SUU7</accession>
<dbReference type="EMBL" id="POUW01000003">
    <property type="protein sequence ID" value="PNG06237.1"/>
    <property type="molecule type" value="Genomic_DNA"/>
</dbReference>
<dbReference type="InterPro" id="IPR050834">
    <property type="entry name" value="Glycosyltransf_2"/>
</dbReference>
<keyword evidence="2" id="KW-0808">Transferase</keyword>
<proteinExistence type="predicted"/>
<feature type="domain" description="Glycosyltransferase 2-like" evidence="1">
    <location>
        <begin position="9"/>
        <end position="172"/>
    </location>
</feature>
<dbReference type="Proteomes" id="UP000235897">
    <property type="component" value="Unassembled WGS sequence"/>
</dbReference>
<sequence>MSMSSLLVTVVIPAYNYAKTLPRAVQSVVNQLGEDSELLVIDDGSTDETPAVLAELQARHPARFRVTHKPNGGLSSVRNRGIAEAKGAYLVFLDADDELAPDALRLLSEHLKQYPQTRMVIGGHWAVWPDGKRRKHLPAALPEDRLERLRGYLLNKTISLANGASAIHRDVFHLGNYPESFRNAEDIPVFSQALANFDCTILAEPMALIYKHDDSMRHDIKQDCAVGLAVVDEVFDNGRVPAAMASLRKPFKAQRCLSLFRGLLSAGRFSEARDMYRQAIGTDWRVIFKTSYTRKALRLWLSGKR</sequence>
<evidence type="ECO:0000313" key="3">
    <source>
        <dbReference type="Proteomes" id="UP000235897"/>
    </source>
</evidence>
<dbReference type="Gene3D" id="3.90.550.10">
    <property type="entry name" value="Spore Coat Polysaccharide Biosynthesis Protein SpsA, Chain A"/>
    <property type="match status" value="1"/>
</dbReference>
<dbReference type="GO" id="GO:0016740">
    <property type="term" value="F:transferase activity"/>
    <property type="evidence" value="ECO:0007669"/>
    <property type="project" value="UniProtKB-KW"/>
</dbReference>
<dbReference type="PANTHER" id="PTHR43685">
    <property type="entry name" value="GLYCOSYLTRANSFERASE"/>
    <property type="match status" value="1"/>
</dbReference>
<dbReference type="InterPro" id="IPR001173">
    <property type="entry name" value="Glyco_trans_2-like"/>
</dbReference>
<evidence type="ECO:0000259" key="1">
    <source>
        <dbReference type="Pfam" id="PF00535"/>
    </source>
</evidence>